<dbReference type="AlphaFoldDB" id="A0A0C3G6U6"/>
<dbReference type="OrthoDB" id="3237761at2759"/>
<reference evidence="1 2" key="1">
    <citation type="submission" date="2014-04" db="EMBL/GenBank/DDBJ databases">
        <authorList>
            <consortium name="DOE Joint Genome Institute"/>
            <person name="Kuo A."/>
            <person name="Tarkka M."/>
            <person name="Buscot F."/>
            <person name="Kohler A."/>
            <person name="Nagy L.G."/>
            <person name="Floudas D."/>
            <person name="Copeland A."/>
            <person name="Barry K.W."/>
            <person name="Cichocki N."/>
            <person name="Veneault-Fourrey C."/>
            <person name="LaButti K."/>
            <person name="Lindquist E.A."/>
            <person name="Lipzen A."/>
            <person name="Lundell T."/>
            <person name="Morin E."/>
            <person name="Murat C."/>
            <person name="Sun H."/>
            <person name="Tunlid A."/>
            <person name="Henrissat B."/>
            <person name="Grigoriev I.V."/>
            <person name="Hibbett D.S."/>
            <person name="Martin F."/>
            <person name="Nordberg H.P."/>
            <person name="Cantor M.N."/>
            <person name="Hua S.X."/>
        </authorList>
    </citation>
    <scope>NUCLEOTIDE SEQUENCE [LARGE SCALE GENOMIC DNA]</scope>
    <source>
        <strain evidence="1 2">F 1598</strain>
    </source>
</reference>
<reference evidence="2" key="2">
    <citation type="submission" date="2015-01" db="EMBL/GenBank/DDBJ databases">
        <title>Evolutionary Origins and Diversification of the Mycorrhizal Mutualists.</title>
        <authorList>
            <consortium name="DOE Joint Genome Institute"/>
            <consortium name="Mycorrhizal Genomics Consortium"/>
            <person name="Kohler A."/>
            <person name="Kuo A."/>
            <person name="Nagy L.G."/>
            <person name="Floudas D."/>
            <person name="Copeland A."/>
            <person name="Barry K.W."/>
            <person name="Cichocki N."/>
            <person name="Veneault-Fourrey C."/>
            <person name="LaButti K."/>
            <person name="Lindquist E.A."/>
            <person name="Lipzen A."/>
            <person name="Lundell T."/>
            <person name="Morin E."/>
            <person name="Murat C."/>
            <person name="Riley R."/>
            <person name="Ohm R."/>
            <person name="Sun H."/>
            <person name="Tunlid A."/>
            <person name="Henrissat B."/>
            <person name="Grigoriev I.V."/>
            <person name="Hibbett D.S."/>
            <person name="Martin F."/>
        </authorList>
    </citation>
    <scope>NUCLEOTIDE SEQUENCE [LARGE SCALE GENOMIC DNA]</scope>
    <source>
        <strain evidence="2">F 1598</strain>
    </source>
</reference>
<accession>A0A0C3G6U6</accession>
<evidence type="ECO:0000313" key="2">
    <source>
        <dbReference type="Proteomes" id="UP000054166"/>
    </source>
</evidence>
<name>A0A0C3G6U6_PILCF</name>
<dbReference type="InParanoid" id="A0A0C3G6U6"/>
<evidence type="ECO:0000313" key="1">
    <source>
        <dbReference type="EMBL" id="KIM87539.1"/>
    </source>
</evidence>
<dbReference type="Proteomes" id="UP000054166">
    <property type="component" value="Unassembled WGS sequence"/>
</dbReference>
<proteinExistence type="predicted"/>
<dbReference type="EMBL" id="KN832979">
    <property type="protein sequence ID" value="KIM87539.1"/>
    <property type="molecule type" value="Genomic_DNA"/>
</dbReference>
<keyword evidence="2" id="KW-1185">Reference proteome</keyword>
<gene>
    <name evidence="1" type="ORF">PILCRDRAFT_815075</name>
</gene>
<organism evidence="1 2">
    <name type="scientific">Piloderma croceum (strain F 1598)</name>
    <dbReference type="NCBI Taxonomy" id="765440"/>
    <lineage>
        <taxon>Eukaryota</taxon>
        <taxon>Fungi</taxon>
        <taxon>Dikarya</taxon>
        <taxon>Basidiomycota</taxon>
        <taxon>Agaricomycotina</taxon>
        <taxon>Agaricomycetes</taxon>
        <taxon>Agaricomycetidae</taxon>
        <taxon>Atheliales</taxon>
        <taxon>Atheliaceae</taxon>
        <taxon>Piloderma</taxon>
    </lineage>
</organism>
<protein>
    <submittedName>
        <fullName evidence="1">Uncharacterized protein</fullName>
    </submittedName>
</protein>
<sequence>MNAFPQNGTRVFYWDVNGTIKYGTVESTSRMTDGTQVVNVKVDGGTTVSLPVSSVSKVT</sequence>
<dbReference type="HOGENOM" id="CLU_199932_0_0_1"/>